<dbReference type="HOGENOM" id="CLU_044694_0_2_6"/>
<evidence type="ECO:0000256" key="9">
    <source>
        <dbReference type="NCBIfam" id="TIGR01128"/>
    </source>
</evidence>
<keyword evidence="5" id="KW-0235">DNA replication</keyword>
<dbReference type="InterPro" id="IPR027417">
    <property type="entry name" value="P-loop_NTPase"/>
</dbReference>
<dbReference type="Gene3D" id="1.10.8.60">
    <property type="match status" value="1"/>
</dbReference>
<dbReference type="PANTHER" id="PTHR34388:SF1">
    <property type="entry name" value="DNA POLYMERASE III SUBUNIT DELTA"/>
    <property type="match status" value="1"/>
</dbReference>
<feature type="domain" description="DNA polymerase III delta N-terminal" evidence="10">
    <location>
        <begin position="21"/>
        <end position="134"/>
    </location>
</feature>
<feature type="domain" description="DNA polymerase III subunit delta C-terminal" evidence="11">
    <location>
        <begin position="212"/>
        <end position="326"/>
    </location>
</feature>
<gene>
    <name evidence="12" type="ordered locus">Ping_1189</name>
</gene>
<dbReference type="GO" id="GO:0009360">
    <property type="term" value="C:DNA polymerase III complex"/>
    <property type="evidence" value="ECO:0007669"/>
    <property type="project" value="UniProtKB-UniRule"/>
</dbReference>
<dbReference type="Gene3D" id="1.20.272.10">
    <property type="match status" value="1"/>
</dbReference>
<organism evidence="12 13">
    <name type="scientific">Psychromonas ingrahamii (strain DSM 17664 / CCUG 51855 / 37)</name>
    <dbReference type="NCBI Taxonomy" id="357804"/>
    <lineage>
        <taxon>Bacteria</taxon>
        <taxon>Pseudomonadati</taxon>
        <taxon>Pseudomonadota</taxon>
        <taxon>Gammaproteobacteria</taxon>
        <taxon>Alteromonadales</taxon>
        <taxon>Psychromonadaceae</taxon>
        <taxon>Psychromonas</taxon>
    </lineage>
</organism>
<evidence type="ECO:0000313" key="13">
    <source>
        <dbReference type="Proteomes" id="UP000000639"/>
    </source>
</evidence>
<dbReference type="AlphaFoldDB" id="A1SU58"/>
<evidence type="ECO:0000256" key="7">
    <source>
        <dbReference type="ARBA" id="ARBA00034754"/>
    </source>
</evidence>
<dbReference type="SUPFAM" id="SSF48019">
    <property type="entry name" value="post-AAA+ oligomerization domain-like"/>
    <property type="match status" value="1"/>
</dbReference>
<dbReference type="NCBIfam" id="TIGR01128">
    <property type="entry name" value="holA"/>
    <property type="match status" value="1"/>
</dbReference>
<dbReference type="EC" id="2.7.7.7" evidence="1 9"/>
<dbReference type="EMBL" id="CP000510">
    <property type="protein sequence ID" value="ABM03023.1"/>
    <property type="molecule type" value="Genomic_DNA"/>
</dbReference>
<evidence type="ECO:0000256" key="8">
    <source>
        <dbReference type="ARBA" id="ARBA00049244"/>
    </source>
</evidence>
<dbReference type="GO" id="GO:0003677">
    <property type="term" value="F:DNA binding"/>
    <property type="evidence" value="ECO:0007669"/>
    <property type="project" value="InterPro"/>
</dbReference>
<dbReference type="Pfam" id="PF14840">
    <property type="entry name" value="DNA_pol3_delt_C"/>
    <property type="match status" value="1"/>
</dbReference>
<dbReference type="Pfam" id="PF06144">
    <property type="entry name" value="DNA_pol3_delta"/>
    <property type="match status" value="1"/>
</dbReference>
<comment type="catalytic activity">
    <reaction evidence="8">
        <text>DNA(n) + a 2'-deoxyribonucleoside 5'-triphosphate = DNA(n+1) + diphosphate</text>
        <dbReference type="Rhea" id="RHEA:22508"/>
        <dbReference type="Rhea" id="RHEA-COMP:17339"/>
        <dbReference type="Rhea" id="RHEA-COMP:17340"/>
        <dbReference type="ChEBI" id="CHEBI:33019"/>
        <dbReference type="ChEBI" id="CHEBI:61560"/>
        <dbReference type="ChEBI" id="CHEBI:173112"/>
        <dbReference type="EC" id="2.7.7.7"/>
    </reaction>
</comment>
<proteinExistence type="inferred from homology"/>
<dbReference type="InterPro" id="IPR008921">
    <property type="entry name" value="DNA_pol3_clamp-load_cplx_C"/>
</dbReference>
<dbReference type="RefSeq" id="WP_011769586.1">
    <property type="nucleotide sequence ID" value="NC_008709.1"/>
</dbReference>
<comment type="similarity">
    <text evidence="7">Belongs to the DNA polymerase HolA subunit family.</text>
</comment>
<dbReference type="OrthoDB" id="9770982at2"/>
<dbReference type="eggNOG" id="COG1466">
    <property type="taxonomic scope" value="Bacteria"/>
</dbReference>
<evidence type="ECO:0000313" key="12">
    <source>
        <dbReference type="EMBL" id="ABM03023.1"/>
    </source>
</evidence>
<dbReference type="InterPro" id="IPR010372">
    <property type="entry name" value="DNA_pol3_delta_N"/>
</dbReference>
<protein>
    <recommendedName>
        <fullName evidence="2 9">DNA polymerase III subunit delta</fullName>
        <ecNumber evidence="1 9">2.7.7.7</ecNumber>
    </recommendedName>
</protein>
<evidence type="ECO:0000256" key="6">
    <source>
        <dbReference type="ARBA" id="ARBA00022932"/>
    </source>
</evidence>
<evidence type="ECO:0000259" key="11">
    <source>
        <dbReference type="Pfam" id="PF14840"/>
    </source>
</evidence>
<keyword evidence="13" id="KW-1185">Reference proteome</keyword>
<name>A1SU58_PSYIN</name>
<reference evidence="12 13" key="1">
    <citation type="submission" date="2007-01" db="EMBL/GenBank/DDBJ databases">
        <title>Complete sequence of Psychromonas ingrahamii 37.</title>
        <authorList>
            <consortium name="US DOE Joint Genome Institute"/>
            <person name="Copeland A."/>
            <person name="Lucas S."/>
            <person name="Lapidus A."/>
            <person name="Barry K."/>
            <person name="Detter J.C."/>
            <person name="Glavina del Rio T."/>
            <person name="Hammon N."/>
            <person name="Israni S."/>
            <person name="Dalin E."/>
            <person name="Tice H."/>
            <person name="Pitluck S."/>
            <person name="Thompson L.S."/>
            <person name="Brettin T."/>
            <person name="Bruce D."/>
            <person name="Han C."/>
            <person name="Tapia R."/>
            <person name="Schmutz J."/>
            <person name="Larimer F."/>
            <person name="Land M."/>
            <person name="Hauser L."/>
            <person name="Kyrpides N."/>
            <person name="Ivanova N."/>
            <person name="Staley J."/>
            <person name="Richardson P."/>
        </authorList>
    </citation>
    <scope>NUCLEOTIDE SEQUENCE [LARGE SCALE GENOMIC DNA]</scope>
    <source>
        <strain evidence="12 13">37</strain>
    </source>
</reference>
<keyword evidence="6" id="KW-0239">DNA-directed DNA polymerase</keyword>
<dbReference type="GO" id="GO:0003887">
    <property type="term" value="F:DNA-directed DNA polymerase activity"/>
    <property type="evidence" value="ECO:0007669"/>
    <property type="project" value="UniProtKB-UniRule"/>
</dbReference>
<evidence type="ECO:0000256" key="2">
    <source>
        <dbReference type="ARBA" id="ARBA00017703"/>
    </source>
</evidence>
<dbReference type="Proteomes" id="UP000000639">
    <property type="component" value="Chromosome"/>
</dbReference>
<evidence type="ECO:0000256" key="1">
    <source>
        <dbReference type="ARBA" id="ARBA00012417"/>
    </source>
</evidence>
<dbReference type="SUPFAM" id="SSF52540">
    <property type="entry name" value="P-loop containing nucleoside triphosphate hydrolases"/>
    <property type="match status" value="1"/>
</dbReference>
<dbReference type="PANTHER" id="PTHR34388">
    <property type="entry name" value="DNA POLYMERASE III SUBUNIT DELTA"/>
    <property type="match status" value="1"/>
</dbReference>
<evidence type="ECO:0000259" key="10">
    <source>
        <dbReference type="Pfam" id="PF06144"/>
    </source>
</evidence>
<keyword evidence="3 12" id="KW-0808">Transferase</keyword>
<dbReference type="InterPro" id="IPR032780">
    <property type="entry name" value="DNA_pol3_delt_C"/>
</dbReference>
<dbReference type="STRING" id="357804.Ping_1189"/>
<sequence length="331" mass="38453">MRIYPEQLNQHLTQKIPSCCLIFGDEALLCLEATEQIQKAAKKQGYLEKLSFSLDGNFDNDLIFGEFQTLSLFSEKKIILLTLTKTNKENTAFIREITPLLHPDILLILQGPKLNNQQMSSVWFKTLEQKGIFVATNLPQAHRFPQWVFQRLKALNLHADKDIIDYLCLHFEGNLLAAKQEFEKLALLYPKQNLTLQQVEQSITTHNHFNLFQWIDSLLAGDQMRSVRILKQLKAEGTELLLLCATLNNEVQKLLKLSYQSQQHSLTQLFNQQQPKLWPAKQQLIRDALTRLNINKLEKMIIQCAEIEISIKVENKDSNWLKLNEITYSFF</sequence>
<evidence type="ECO:0000256" key="4">
    <source>
        <dbReference type="ARBA" id="ARBA00022695"/>
    </source>
</evidence>
<accession>A1SU58</accession>
<dbReference type="GO" id="GO:0006261">
    <property type="term" value="P:DNA-templated DNA replication"/>
    <property type="evidence" value="ECO:0007669"/>
    <property type="project" value="TreeGrafter"/>
</dbReference>
<evidence type="ECO:0000256" key="3">
    <source>
        <dbReference type="ARBA" id="ARBA00022679"/>
    </source>
</evidence>
<keyword evidence="4 12" id="KW-0548">Nucleotidyltransferase</keyword>
<dbReference type="KEGG" id="pin:Ping_1189"/>
<dbReference type="CDD" id="cd18138">
    <property type="entry name" value="HLD_clamp_pol_III_delta"/>
    <property type="match status" value="1"/>
</dbReference>
<dbReference type="Gene3D" id="3.40.50.300">
    <property type="entry name" value="P-loop containing nucleotide triphosphate hydrolases"/>
    <property type="match status" value="1"/>
</dbReference>
<evidence type="ECO:0000256" key="5">
    <source>
        <dbReference type="ARBA" id="ARBA00022705"/>
    </source>
</evidence>
<dbReference type="InterPro" id="IPR005790">
    <property type="entry name" value="DNA_polIII_delta"/>
</dbReference>